<feature type="transmembrane region" description="Helical" evidence="5">
    <location>
        <begin position="232"/>
        <end position="255"/>
    </location>
</feature>
<dbReference type="Gene3D" id="1.20.1070.10">
    <property type="entry name" value="Rhodopsin 7-helix transmembrane proteins"/>
    <property type="match status" value="1"/>
</dbReference>
<feature type="transmembrane region" description="Helical" evidence="5">
    <location>
        <begin position="151"/>
        <end position="170"/>
    </location>
</feature>
<dbReference type="OrthoDB" id="53517at2759"/>
<feature type="transmembrane region" description="Helical" evidence="5">
    <location>
        <begin position="58"/>
        <end position="80"/>
    </location>
</feature>
<evidence type="ECO:0000313" key="6">
    <source>
        <dbReference type="EMBL" id="VEU43981.1"/>
    </source>
</evidence>
<dbReference type="EMBL" id="CAACVS010000602">
    <property type="protein sequence ID" value="VEU43981.1"/>
    <property type="molecule type" value="Genomic_DNA"/>
</dbReference>
<dbReference type="Proteomes" id="UP000291116">
    <property type="component" value="Unassembled WGS sequence"/>
</dbReference>
<feature type="transmembrane region" description="Helical" evidence="5">
    <location>
        <begin position="109"/>
        <end position="131"/>
    </location>
</feature>
<keyword evidence="2 5" id="KW-0812">Transmembrane</keyword>
<dbReference type="GO" id="GO:0004930">
    <property type="term" value="F:G protein-coupled receptor activity"/>
    <property type="evidence" value="ECO:0007669"/>
    <property type="project" value="TreeGrafter"/>
</dbReference>
<dbReference type="AlphaFoldDB" id="A0A448ZPL5"/>
<reference evidence="6 7" key="1">
    <citation type="submission" date="2019-01" db="EMBL/GenBank/DDBJ databases">
        <authorList>
            <person name="Ferrante I. M."/>
        </authorList>
    </citation>
    <scope>NUCLEOTIDE SEQUENCE [LARGE SCALE GENOMIC DNA]</scope>
    <source>
        <strain evidence="6 7">B856</strain>
    </source>
</reference>
<dbReference type="PANTHER" id="PTHR23112:SF0">
    <property type="entry name" value="TRANSMEMBRANE PROTEIN 116"/>
    <property type="match status" value="1"/>
</dbReference>
<dbReference type="GO" id="GO:0005886">
    <property type="term" value="C:plasma membrane"/>
    <property type="evidence" value="ECO:0007669"/>
    <property type="project" value="TreeGrafter"/>
</dbReference>
<keyword evidence="7" id="KW-1185">Reference proteome</keyword>
<name>A0A448ZPL5_9STRA</name>
<evidence type="ECO:0000256" key="5">
    <source>
        <dbReference type="SAM" id="Phobius"/>
    </source>
</evidence>
<dbReference type="GO" id="GO:0007189">
    <property type="term" value="P:adenylate cyclase-activating G protein-coupled receptor signaling pathway"/>
    <property type="evidence" value="ECO:0007669"/>
    <property type="project" value="TreeGrafter"/>
</dbReference>
<feature type="transmembrane region" description="Helical" evidence="5">
    <location>
        <begin position="27"/>
        <end position="46"/>
    </location>
</feature>
<sequence>MASEDDKDNMTSARLELNQLHPKAVMWIPRIVGVITLVCGASMISMAWKRSDLLFHRLVLVMAIHLAILGITLIIGAAAIPESLSNSDELSESILGYHGTEATCTAQGFVFYVCFMASMMYYCSFSAYSYLGVPRNFVSQGFEVAGKYIHAFVNFFALVTAVAIVLLDGFNNTGLGFCGPARSDISTYKLFLMVPLMLEIVFSSVVMVLLYGKVKRNQAMIFINARSVARQATIYLAVLYWVVVPVLLSQCISWATNGGHGRSFMTFSVVNFSLFGLWSMLSYWYFSVEKRHHKKRRRGDDDTTDPTSTFFATERTQMDSMRGRSSNCIFSTKEFNSSRAKGESEAPNSQTRTQRFSFNIFDGTNASGMFASFVFSGDDEDEEADKLESDKWKDIQDHV</sequence>
<evidence type="ECO:0000256" key="4">
    <source>
        <dbReference type="ARBA" id="ARBA00023136"/>
    </source>
</evidence>
<protein>
    <recommendedName>
        <fullName evidence="8">G-protein coupled receptors family 2 profile 2 domain-containing protein</fullName>
    </recommendedName>
</protein>
<proteinExistence type="predicted"/>
<evidence type="ECO:0000256" key="2">
    <source>
        <dbReference type="ARBA" id="ARBA00022692"/>
    </source>
</evidence>
<feature type="transmembrane region" description="Helical" evidence="5">
    <location>
        <begin position="267"/>
        <end position="288"/>
    </location>
</feature>
<dbReference type="PANTHER" id="PTHR23112">
    <property type="entry name" value="G PROTEIN-COUPLED RECEPTOR 157-RELATED"/>
    <property type="match status" value="1"/>
</dbReference>
<gene>
    <name evidence="6" type="ORF">PSNMU_V1.4_AUG-EV-PASAV3_0110850</name>
</gene>
<feature type="transmembrane region" description="Helical" evidence="5">
    <location>
        <begin position="190"/>
        <end position="211"/>
    </location>
</feature>
<evidence type="ECO:0008006" key="8">
    <source>
        <dbReference type="Google" id="ProtNLM"/>
    </source>
</evidence>
<keyword evidence="3 5" id="KW-1133">Transmembrane helix</keyword>
<comment type="subcellular location">
    <subcellularLocation>
        <location evidence="1">Membrane</location>
        <topology evidence="1">Multi-pass membrane protein</topology>
    </subcellularLocation>
</comment>
<keyword evidence="4 5" id="KW-0472">Membrane</keyword>
<evidence type="ECO:0000313" key="7">
    <source>
        <dbReference type="Proteomes" id="UP000291116"/>
    </source>
</evidence>
<accession>A0A448ZPL5</accession>
<organism evidence="6 7">
    <name type="scientific">Pseudo-nitzschia multistriata</name>
    <dbReference type="NCBI Taxonomy" id="183589"/>
    <lineage>
        <taxon>Eukaryota</taxon>
        <taxon>Sar</taxon>
        <taxon>Stramenopiles</taxon>
        <taxon>Ochrophyta</taxon>
        <taxon>Bacillariophyta</taxon>
        <taxon>Bacillariophyceae</taxon>
        <taxon>Bacillariophycidae</taxon>
        <taxon>Bacillariales</taxon>
        <taxon>Bacillariaceae</taxon>
        <taxon>Pseudo-nitzschia</taxon>
    </lineage>
</organism>
<evidence type="ECO:0000256" key="1">
    <source>
        <dbReference type="ARBA" id="ARBA00004141"/>
    </source>
</evidence>
<evidence type="ECO:0000256" key="3">
    <source>
        <dbReference type="ARBA" id="ARBA00022989"/>
    </source>
</evidence>